<reference evidence="2 3" key="1">
    <citation type="submission" date="2022-04" db="EMBL/GenBank/DDBJ databases">
        <title>Chromosome-level reference genomes for two strains of Caenorhabditis briggsae: an improved platform for comparative genomics.</title>
        <authorList>
            <person name="Stevens L."/>
            <person name="Andersen E."/>
        </authorList>
    </citation>
    <scope>NUCLEOTIDE SEQUENCE [LARGE SCALE GENOMIC DNA]</scope>
    <source>
        <strain evidence="2">VX34</strain>
        <tissue evidence="2">Whole-organism</tissue>
    </source>
</reference>
<evidence type="ECO:0000313" key="3">
    <source>
        <dbReference type="Proteomes" id="UP000829354"/>
    </source>
</evidence>
<feature type="compositionally biased region" description="Basic residues" evidence="1">
    <location>
        <begin position="81"/>
        <end position="91"/>
    </location>
</feature>
<dbReference type="EMBL" id="CP092621">
    <property type="protein sequence ID" value="UMM16805.1"/>
    <property type="molecule type" value="Genomic_DNA"/>
</dbReference>
<protein>
    <submittedName>
        <fullName evidence="2">Uncharacterized protein</fullName>
    </submittedName>
</protein>
<evidence type="ECO:0000313" key="2">
    <source>
        <dbReference type="EMBL" id="UMM16805.1"/>
    </source>
</evidence>
<name>A0AAE9J5R3_CAEBR</name>
<organism evidence="2 3">
    <name type="scientific">Caenorhabditis briggsae</name>
    <dbReference type="NCBI Taxonomy" id="6238"/>
    <lineage>
        <taxon>Eukaryota</taxon>
        <taxon>Metazoa</taxon>
        <taxon>Ecdysozoa</taxon>
        <taxon>Nematoda</taxon>
        <taxon>Chromadorea</taxon>
        <taxon>Rhabditida</taxon>
        <taxon>Rhabditina</taxon>
        <taxon>Rhabditomorpha</taxon>
        <taxon>Rhabditoidea</taxon>
        <taxon>Rhabditidae</taxon>
        <taxon>Peloderinae</taxon>
        <taxon>Caenorhabditis</taxon>
    </lineage>
</organism>
<dbReference type="AlphaFoldDB" id="A0AAE9J5R3"/>
<feature type="region of interest" description="Disordered" evidence="1">
    <location>
        <begin position="171"/>
        <end position="196"/>
    </location>
</feature>
<evidence type="ECO:0000256" key="1">
    <source>
        <dbReference type="SAM" id="MobiDB-lite"/>
    </source>
</evidence>
<keyword evidence="3" id="KW-1185">Reference proteome</keyword>
<proteinExistence type="predicted"/>
<accession>A0AAE9J5R3</accession>
<dbReference type="Proteomes" id="UP000829354">
    <property type="component" value="Chromosome II"/>
</dbReference>
<feature type="region of interest" description="Disordered" evidence="1">
    <location>
        <begin position="66"/>
        <end position="108"/>
    </location>
</feature>
<sequence>MVNDKCWGIVRQYKNQGDAERMCKFTDGSVMANTKTSTTNDLLASVLAELLALIKHLITEEMKATTEVTAKKGSKAAAAKKSSKAARRPKREIRNPQKPGHGPKPKKHVRKIKMEDLVPKKKLKVHHQHRSDFEQKMRNLKKNEQYKKFEKNEKELEMTGGKWMMENAKDFEKNGRDGRDGRRGEDSEKILIFKHY</sequence>
<gene>
    <name evidence="2" type="ORF">L5515_013659</name>
</gene>